<dbReference type="EMBL" id="JACJID010000007">
    <property type="protein sequence ID" value="MBA8930755.1"/>
    <property type="molecule type" value="Genomic_DNA"/>
</dbReference>
<evidence type="ECO:0000313" key="1">
    <source>
        <dbReference type="EMBL" id="MBA8930755.1"/>
    </source>
</evidence>
<accession>A0ABR6BV53</accession>
<gene>
    <name evidence="1" type="ORF">BC739_008002</name>
</gene>
<organism evidence="1 2">
    <name type="scientific">Kutzneria viridogrisea</name>
    <dbReference type="NCBI Taxonomy" id="47990"/>
    <lineage>
        <taxon>Bacteria</taxon>
        <taxon>Bacillati</taxon>
        <taxon>Actinomycetota</taxon>
        <taxon>Actinomycetes</taxon>
        <taxon>Pseudonocardiales</taxon>
        <taxon>Pseudonocardiaceae</taxon>
        <taxon>Kutzneria</taxon>
    </lineage>
</organism>
<proteinExistence type="predicted"/>
<dbReference type="Proteomes" id="UP000517916">
    <property type="component" value="Unassembled WGS sequence"/>
</dbReference>
<comment type="caution">
    <text evidence="1">The sequence shown here is derived from an EMBL/GenBank/DDBJ whole genome shotgun (WGS) entry which is preliminary data.</text>
</comment>
<reference evidence="1 2" key="1">
    <citation type="submission" date="2020-08" db="EMBL/GenBank/DDBJ databases">
        <title>Genomic Encyclopedia of Archaeal and Bacterial Type Strains, Phase II (KMG-II): from individual species to whole genera.</title>
        <authorList>
            <person name="Goeker M."/>
        </authorList>
    </citation>
    <scope>NUCLEOTIDE SEQUENCE [LARGE SCALE GENOMIC DNA]</scope>
    <source>
        <strain evidence="1 2">DSM 43850</strain>
    </source>
</reference>
<name>A0ABR6BV53_9PSEU</name>
<keyword evidence="2" id="KW-1185">Reference proteome</keyword>
<evidence type="ECO:0000313" key="2">
    <source>
        <dbReference type="Proteomes" id="UP000517916"/>
    </source>
</evidence>
<protein>
    <submittedName>
        <fullName evidence="1">Uncharacterized protein</fullName>
    </submittedName>
</protein>
<dbReference type="RefSeq" id="WP_182840050.1">
    <property type="nucleotide sequence ID" value="NZ_BAAABQ010000070.1"/>
</dbReference>
<sequence>MQDADIGERVGPHLAQLCGIGPGDRTVRVRGLLVDYLRNLIKDLPDEFLLVTVAAFGLNDTLRGPYLDARLAKVKDQIDREKRTVLRWLDKACLLLAQGAVERAEPERTAPGATGPWHTAELQASVVLDLPVPEVIETRRIVADQDDLEAVELSMTLEPPPGWTGEGSPRELGLDVLYGGLLAKRVMKSTRRVGFVLRLPHPLGRNKEHEYAVRVRFSPNQPIAPYYVCTPSYPCRLFRLRVRFGPERVPGSIWRLHEALATEVGDSPENRKQVFADPCGEVYSEFSDLVPRSSYGIAWSQDLSPVGGAGGRSPS</sequence>